<feature type="compositionally biased region" description="Basic residues" evidence="1">
    <location>
        <begin position="1"/>
        <end position="14"/>
    </location>
</feature>
<organism evidence="4 5">
    <name type="scientific">Saccharomonospora cyanea NA-134</name>
    <dbReference type="NCBI Taxonomy" id="882082"/>
    <lineage>
        <taxon>Bacteria</taxon>
        <taxon>Bacillati</taxon>
        <taxon>Actinomycetota</taxon>
        <taxon>Actinomycetes</taxon>
        <taxon>Pseudonocardiales</taxon>
        <taxon>Pseudonocardiaceae</taxon>
        <taxon>Saccharomonospora</taxon>
    </lineage>
</organism>
<dbReference type="RefSeq" id="WP_005458326.1">
    <property type="nucleotide sequence ID" value="NZ_CM001440.1"/>
</dbReference>
<dbReference type="AlphaFoldDB" id="H5XEL6"/>
<proteinExistence type="predicted"/>
<evidence type="ECO:0000256" key="1">
    <source>
        <dbReference type="SAM" id="MobiDB-lite"/>
    </source>
</evidence>
<gene>
    <name evidence="4" type="ORF">SaccyDRAFT_3668</name>
</gene>
<dbReference type="EMBL" id="CM001440">
    <property type="protein sequence ID" value="EHR62495.1"/>
    <property type="molecule type" value="Genomic_DNA"/>
</dbReference>
<name>H5XEL6_9PSEU</name>
<dbReference type="InterPro" id="IPR058593">
    <property type="entry name" value="ARB_07466-like_C"/>
</dbReference>
<feature type="region of interest" description="Disordered" evidence="1">
    <location>
        <begin position="65"/>
        <end position="134"/>
    </location>
</feature>
<evidence type="ECO:0000313" key="5">
    <source>
        <dbReference type="Proteomes" id="UP000002791"/>
    </source>
</evidence>
<dbReference type="Proteomes" id="UP000002791">
    <property type="component" value="Chromosome"/>
</dbReference>
<sequence>MKGRRKAPRGRHRAPTTSPSWLRPLALGTVAAGMLALTVYATSGLMRNGDTTPAAMAMTSDPFFTTTAGTPTSTTSTTTAPTTESTTTTSTTTTTSEPPETTEPETTEPPETTEEEPSPEPVTPEPQSCSTDLEGTEPHVAQVGHHVLTQFAVDSVGGRASRANASDHPAGLALDFMVDPEVGDALAEYVVAHQAEFGVTYVIWEQRINSGSGWSLMEDRGSPTANHMDHVHVSFTAVADVSVTC</sequence>
<evidence type="ECO:0000313" key="4">
    <source>
        <dbReference type="EMBL" id="EHR62495.1"/>
    </source>
</evidence>
<accession>H5XEL6</accession>
<reference evidence="4 5" key="1">
    <citation type="submission" date="2011-11" db="EMBL/GenBank/DDBJ databases">
        <title>The Noncontiguous Finished sequence of Saccharomonospora cyanea NA-134.</title>
        <authorList>
            <consortium name="US DOE Joint Genome Institute"/>
            <person name="Lucas S."/>
            <person name="Han J."/>
            <person name="Lapidus A."/>
            <person name="Cheng J.-F."/>
            <person name="Goodwin L."/>
            <person name="Pitluck S."/>
            <person name="Peters L."/>
            <person name="Ovchinnikova G."/>
            <person name="Lu M."/>
            <person name="Detter J.C."/>
            <person name="Han C."/>
            <person name="Tapia R."/>
            <person name="Land M."/>
            <person name="Hauser L."/>
            <person name="Kyrpides N."/>
            <person name="Ivanova N."/>
            <person name="Pagani I."/>
            <person name="Brambilla E.-M."/>
            <person name="Klenk H.-P."/>
            <person name="Woyke T."/>
        </authorList>
    </citation>
    <scope>NUCLEOTIDE SEQUENCE [LARGE SCALE GENOMIC DNA]</scope>
    <source>
        <strain evidence="4 5">NA-134</strain>
    </source>
</reference>
<feature type="compositionally biased region" description="Low complexity" evidence="1">
    <location>
        <begin position="65"/>
        <end position="99"/>
    </location>
</feature>
<evidence type="ECO:0000256" key="2">
    <source>
        <dbReference type="SAM" id="Phobius"/>
    </source>
</evidence>
<dbReference type="HOGENOM" id="CLU_1238085_0_0_11"/>
<feature type="region of interest" description="Disordered" evidence="1">
    <location>
        <begin position="1"/>
        <end position="21"/>
    </location>
</feature>
<dbReference type="STRING" id="882082.SaccyDRAFT_3668"/>
<dbReference type="eggNOG" id="COG1388">
    <property type="taxonomic scope" value="Bacteria"/>
</dbReference>
<feature type="compositionally biased region" description="Acidic residues" evidence="1">
    <location>
        <begin position="100"/>
        <end position="118"/>
    </location>
</feature>
<keyword evidence="5" id="KW-1185">Reference proteome</keyword>
<evidence type="ECO:0000259" key="3">
    <source>
        <dbReference type="Pfam" id="PF26571"/>
    </source>
</evidence>
<feature type="transmembrane region" description="Helical" evidence="2">
    <location>
        <begin position="21"/>
        <end position="41"/>
    </location>
</feature>
<keyword evidence="2" id="KW-0812">Transmembrane</keyword>
<feature type="domain" description="ARB-07466-like C-terminal" evidence="3">
    <location>
        <begin position="134"/>
        <end position="228"/>
    </location>
</feature>
<keyword evidence="2" id="KW-0472">Membrane</keyword>
<protein>
    <recommendedName>
        <fullName evidence="3">ARB-07466-like C-terminal domain-containing protein</fullName>
    </recommendedName>
</protein>
<keyword evidence="2" id="KW-1133">Transmembrane helix</keyword>
<dbReference type="Pfam" id="PF26571">
    <property type="entry name" value="VldE"/>
    <property type="match status" value="1"/>
</dbReference>